<evidence type="ECO:0000313" key="2">
    <source>
        <dbReference type="EMBL" id="MFD2259831.1"/>
    </source>
</evidence>
<reference evidence="3" key="1">
    <citation type="journal article" date="2019" name="Int. J. Syst. Evol. Microbiol.">
        <title>The Global Catalogue of Microorganisms (GCM) 10K type strain sequencing project: providing services to taxonomists for standard genome sequencing and annotation.</title>
        <authorList>
            <consortium name="The Broad Institute Genomics Platform"/>
            <consortium name="The Broad Institute Genome Sequencing Center for Infectious Disease"/>
            <person name="Wu L."/>
            <person name="Ma J."/>
        </authorList>
    </citation>
    <scope>NUCLEOTIDE SEQUENCE [LARGE SCALE GENOMIC DNA]</scope>
    <source>
        <strain evidence="3">KCTC 23707</strain>
    </source>
</reference>
<feature type="region of interest" description="Disordered" evidence="1">
    <location>
        <begin position="1"/>
        <end position="26"/>
    </location>
</feature>
<evidence type="ECO:0000256" key="1">
    <source>
        <dbReference type="SAM" id="MobiDB-lite"/>
    </source>
</evidence>
<protein>
    <submittedName>
        <fullName evidence="2">Uncharacterized protein</fullName>
    </submittedName>
</protein>
<gene>
    <name evidence="2" type="ORF">ACFSMZ_08635</name>
</gene>
<comment type="caution">
    <text evidence="2">The sequence shown here is derived from an EMBL/GenBank/DDBJ whole genome shotgun (WGS) entry which is preliminary data.</text>
</comment>
<dbReference type="RefSeq" id="WP_345097723.1">
    <property type="nucleotide sequence ID" value="NZ_BAABGS010000008.1"/>
</dbReference>
<dbReference type="Proteomes" id="UP001597373">
    <property type="component" value="Unassembled WGS sequence"/>
</dbReference>
<evidence type="ECO:0000313" key="3">
    <source>
        <dbReference type="Proteomes" id="UP001597373"/>
    </source>
</evidence>
<sequence>MNDRIIPFPQMPQSAQQPPREAFLGPSRSAAHHVPAIHPAAGMNHAEDTAPGSFADSPIAAVLDAAGHTRACITRIRSGLSISCSCETAPEPSDVAARAVGLAIRYAGISAARQVPIPPRVITELVEQVDAGNAAAVLVWRWLVQRGQIPESCTARPQLRIACTPS</sequence>
<organism evidence="2 3">
    <name type="scientific">Chelativorans composti</name>
    <dbReference type="NCBI Taxonomy" id="768533"/>
    <lineage>
        <taxon>Bacteria</taxon>
        <taxon>Pseudomonadati</taxon>
        <taxon>Pseudomonadota</taxon>
        <taxon>Alphaproteobacteria</taxon>
        <taxon>Hyphomicrobiales</taxon>
        <taxon>Phyllobacteriaceae</taxon>
        <taxon>Chelativorans</taxon>
    </lineage>
</organism>
<dbReference type="EMBL" id="JBHUIR010000029">
    <property type="protein sequence ID" value="MFD2259831.1"/>
    <property type="molecule type" value="Genomic_DNA"/>
</dbReference>
<keyword evidence="3" id="KW-1185">Reference proteome</keyword>
<accession>A0ABW5DIN3</accession>
<name>A0ABW5DIN3_9HYPH</name>
<proteinExistence type="predicted"/>